<reference evidence="1" key="1">
    <citation type="submission" date="2022-05" db="EMBL/GenBank/DDBJ databases">
        <authorList>
            <person name="Colautti A."/>
            <person name="Iacumin L."/>
        </authorList>
    </citation>
    <scope>NUCLEOTIDE SEQUENCE</scope>
    <source>
        <strain evidence="1">DSM 30747</strain>
    </source>
</reference>
<keyword evidence="2" id="KW-1185">Reference proteome</keyword>
<comment type="caution">
    <text evidence="1">The sequence shown here is derived from an EMBL/GenBank/DDBJ whole genome shotgun (WGS) entry which is preliminary data.</text>
</comment>
<name>A0A9X3LA69_9BACI</name>
<dbReference type="InterPro" id="IPR009057">
    <property type="entry name" value="Homeodomain-like_sf"/>
</dbReference>
<sequence>MHGQFRKRYTQTTQEQKMYAVLEVLKNGRGRKELALELNVSVNSITTWIRKFKEAGENGFSSYSQEEIMRLKEIEKKYNEQKALELLKKLPIYIHLKKLPYPKKLKKL</sequence>
<gene>
    <name evidence="1" type="ORF">M9R61_11650</name>
</gene>
<dbReference type="Proteomes" id="UP001152172">
    <property type="component" value="Unassembled WGS sequence"/>
</dbReference>
<dbReference type="InterPro" id="IPR002514">
    <property type="entry name" value="Transposase_8"/>
</dbReference>
<dbReference type="GO" id="GO:0003677">
    <property type="term" value="F:DNA binding"/>
    <property type="evidence" value="ECO:0007669"/>
    <property type="project" value="InterPro"/>
</dbReference>
<evidence type="ECO:0000313" key="1">
    <source>
        <dbReference type="EMBL" id="MCZ8533965.1"/>
    </source>
</evidence>
<dbReference type="SUPFAM" id="SSF46689">
    <property type="entry name" value="Homeodomain-like"/>
    <property type="match status" value="1"/>
</dbReference>
<dbReference type="Pfam" id="PF01527">
    <property type="entry name" value="HTH_Tnp_1"/>
    <property type="match status" value="1"/>
</dbReference>
<dbReference type="Gene3D" id="1.10.10.10">
    <property type="entry name" value="Winged helix-like DNA-binding domain superfamily/Winged helix DNA-binding domain"/>
    <property type="match status" value="1"/>
</dbReference>
<organism evidence="1 2">
    <name type="scientific">Psychrobacillus psychrodurans</name>
    <dbReference type="NCBI Taxonomy" id="126157"/>
    <lineage>
        <taxon>Bacteria</taxon>
        <taxon>Bacillati</taxon>
        <taxon>Bacillota</taxon>
        <taxon>Bacilli</taxon>
        <taxon>Bacillales</taxon>
        <taxon>Bacillaceae</taxon>
        <taxon>Psychrobacillus</taxon>
    </lineage>
</organism>
<proteinExistence type="predicted"/>
<dbReference type="InterPro" id="IPR036388">
    <property type="entry name" value="WH-like_DNA-bd_sf"/>
</dbReference>
<protein>
    <submittedName>
        <fullName evidence="1">Transposase</fullName>
    </submittedName>
</protein>
<dbReference type="AlphaFoldDB" id="A0A9X3LA69"/>
<evidence type="ECO:0000313" key="2">
    <source>
        <dbReference type="Proteomes" id="UP001152172"/>
    </source>
</evidence>
<dbReference type="RefSeq" id="WP_269922222.1">
    <property type="nucleotide sequence ID" value="NZ_JAMKBI010000008.1"/>
</dbReference>
<dbReference type="GO" id="GO:0004803">
    <property type="term" value="F:transposase activity"/>
    <property type="evidence" value="ECO:0007669"/>
    <property type="project" value="InterPro"/>
</dbReference>
<dbReference type="EMBL" id="JAMKBI010000008">
    <property type="protein sequence ID" value="MCZ8533965.1"/>
    <property type="molecule type" value="Genomic_DNA"/>
</dbReference>
<dbReference type="GO" id="GO:0006313">
    <property type="term" value="P:DNA transposition"/>
    <property type="evidence" value="ECO:0007669"/>
    <property type="project" value="InterPro"/>
</dbReference>
<accession>A0A9X3LA69</accession>